<dbReference type="Pfam" id="PF03699">
    <property type="entry name" value="UPF0182"/>
    <property type="match status" value="1"/>
</dbReference>
<dbReference type="HAMAP" id="MF_01600">
    <property type="entry name" value="UPF0182"/>
    <property type="match status" value="1"/>
</dbReference>
<feature type="transmembrane region" description="Helical" evidence="5">
    <location>
        <begin position="289"/>
        <end position="312"/>
    </location>
</feature>
<feature type="transmembrane region" description="Helical" evidence="5">
    <location>
        <begin position="51"/>
        <end position="71"/>
    </location>
</feature>
<evidence type="ECO:0000313" key="8">
    <source>
        <dbReference type="Proteomes" id="UP000184536"/>
    </source>
</evidence>
<accession>A0A1M6J4Y1</accession>
<feature type="transmembrane region" description="Helical" evidence="5">
    <location>
        <begin position="7"/>
        <end position="31"/>
    </location>
</feature>
<keyword evidence="6" id="KW-0175">Coiled coil</keyword>
<dbReference type="OrthoDB" id="9763654at2"/>
<feature type="transmembrane region" description="Helical" evidence="5">
    <location>
        <begin position="97"/>
        <end position="119"/>
    </location>
</feature>
<organism evidence="7 8">
    <name type="scientific">Geosporobacter subterraneus DSM 17957</name>
    <dbReference type="NCBI Taxonomy" id="1121919"/>
    <lineage>
        <taxon>Bacteria</taxon>
        <taxon>Bacillati</taxon>
        <taxon>Bacillota</taxon>
        <taxon>Clostridia</taxon>
        <taxon>Peptostreptococcales</taxon>
        <taxon>Thermotaleaceae</taxon>
        <taxon>Geosporobacter</taxon>
    </lineage>
</organism>
<reference evidence="8" key="1">
    <citation type="submission" date="2016-11" db="EMBL/GenBank/DDBJ databases">
        <authorList>
            <person name="Varghese N."/>
            <person name="Submissions S."/>
        </authorList>
    </citation>
    <scope>NUCLEOTIDE SEQUENCE [LARGE SCALE GENOMIC DNA]</scope>
    <source>
        <strain evidence="8">DSM 17957</strain>
    </source>
</reference>
<evidence type="ECO:0000256" key="1">
    <source>
        <dbReference type="ARBA" id="ARBA00022475"/>
    </source>
</evidence>
<comment type="similarity">
    <text evidence="5">Belongs to the UPF0182 family.</text>
</comment>
<dbReference type="GO" id="GO:0005886">
    <property type="term" value="C:plasma membrane"/>
    <property type="evidence" value="ECO:0007669"/>
    <property type="project" value="UniProtKB-SubCell"/>
</dbReference>
<gene>
    <name evidence="7" type="ORF">SAMN02745975_02040</name>
</gene>
<dbReference type="AlphaFoldDB" id="A0A1M6J4Y1"/>
<protein>
    <recommendedName>
        <fullName evidence="5">UPF0182 protein SAMN02745975_02040</fullName>
    </recommendedName>
</protein>
<keyword evidence="2 5" id="KW-0812">Transmembrane</keyword>
<comment type="subcellular location">
    <subcellularLocation>
        <location evidence="5">Cell membrane</location>
        <topology evidence="5">Multi-pass membrane protein</topology>
    </subcellularLocation>
</comment>
<evidence type="ECO:0000256" key="5">
    <source>
        <dbReference type="HAMAP-Rule" id="MF_01600"/>
    </source>
</evidence>
<dbReference type="GO" id="GO:0005576">
    <property type="term" value="C:extracellular region"/>
    <property type="evidence" value="ECO:0007669"/>
    <property type="project" value="TreeGrafter"/>
</dbReference>
<evidence type="ECO:0000256" key="4">
    <source>
        <dbReference type="ARBA" id="ARBA00023136"/>
    </source>
</evidence>
<evidence type="ECO:0000256" key="3">
    <source>
        <dbReference type="ARBA" id="ARBA00022989"/>
    </source>
</evidence>
<proteinExistence type="inferred from homology"/>
<keyword evidence="4 5" id="KW-0472">Membrane</keyword>
<feature type="transmembrane region" description="Helical" evidence="5">
    <location>
        <begin position="216"/>
        <end position="233"/>
    </location>
</feature>
<name>A0A1M6J4Y1_9FIRM</name>
<feature type="transmembrane region" description="Helical" evidence="5">
    <location>
        <begin position="259"/>
        <end position="277"/>
    </location>
</feature>
<keyword evidence="8" id="KW-1185">Reference proteome</keyword>
<keyword evidence="3 5" id="KW-1133">Transmembrane helix</keyword>
<sequence length="917" mass="105493">MKHGKRVLVFVGIGAVIILLTSFTTIINFITDYQWFKELGYEQVFLTKLMTQLKLGIPIFIVLTGLIYFYLLSIKKDYYKKVNVITAASDEKRMNRVALLAAAFVSFFTSMAFTGSLWYELLQFFNAAPFPTTDPIFGRNISFYMFQLPLIQRIYYMLISFIVLMAILTFIFYIILLSIRSPKVFEEAPETGTIRMKRGMPISEGKKLLDIAIRQVMLVGVIFFLILGLGYYLRTFELLYSPRGVAYGASFTDVRVTLWMYRALAVLSLLSAGLWIAGIRKGKLRQALLGPIMIIAIGILGNGAAMVVQNFVVAPDEISKERPYLEYNIAFTKEAYGLNNIEIQDFPAENNLTREDLERNQETVRNIRINDYRPTLQFYNQRQGIRPYYQFNDVDIDRYSIDGQYTQVFLSAREIDSKRVNEQWINQHLKYTHGYGVALSPVNTITAEGSPRLLVRNIPPETDIRALEVTRPEIYFGEITNQYIITNTKEKEFDYPQGEQNAEAVYEGTAGIRLGGLNKLIYAIRQGSLKLLVSGNITGESRIHLYRNINERVRKIAPFIYYDEDPYLIIDEGKLYWMIDGYTVSENYPYAEPYVGDRGNYIRNSVKVVIDAYNGTTTYYVADEQDPVIQTLGKVFPQLLTPMDQMPAGIKAHIRYPQTLFDIQAEVYRTYHMRDIDVFYTKEDLWDIAREMYERKEQVMESHYNIMKLPGEEQEEFILSIPYTPKNKPNMTALLMGRSDGENYGKLMLYRLPKQKNVYGPMQIESKIDQDTNISKEFSLWGQQGSSYIRGNLLTIPIENSLLYVEPIYLKADNESSLPEVKRVIVFYGERIAYEETLEEALEVLFGKAAEAPAPGLQSPQIPDAEEGEEDIQALIRKANEVFNRSQEAQRAGNWSEYGARIEELKSILERLNQGAQ</sequence>
<dbReference type="Proteomes" id="UP000184536">
    <property type="component" value="Unassembled WGS sequence"/>
</dbReference>
<dbReference type="RefSeq" id="WP_110941183.1">
    <property type="nucleotide sequence ID" value="NZ_FQZV01000024.1"/>
</dbReference>
<dbReference type="InterPro" id="IPR005372">
    <property type="entry name" value="UPF0182"/>
</dbReference>
<evidence type="ECO:0000313" key="7">
    <source>
        <dbReference type="EMBL" id="SHJ41733.1"/>
    </source>
</evidence>
<feature type="coiled-coil region" evidence="6">
    <location>
        <begin position="865"/>
        <end position="892"/>
    </location>
</feature>
<dbReference type="PANTHER" id="PTHR39344:SF1">
    <property type="entry name" value="UPF0182 PROTEIN SLL1060"/>
    <property type="match status" value="1"/>
</dbReference>
<evidence type="ECO:0000256" key="2">
    <source>
        <dbReference type="ARBA" id="ARBA00022692"/>
    </source>
</evidence>
<dbReference type="EMBL" id="FQZV01000024">
    <property type="protein sequence ID" value="SHJ41733.1"/>
    <property type="molecule type" value="Genomic_DNA"/>
</dbReference>
<keyword evidence="1 5" id="KW-1003">Cell membrane</keyword>
<feature type="transmembrane region" description="Helical" evidence="5">
    <location>
        <begin position="154"/>
        <end position="176"/>
    </location>
</feature>
<dbReference type="PANTHER" id="PTHR39344">
    <property type="entry name" value="UPF0182 PROTEIN SLL1060"/>
    <property type="match status" value="1"/>
</dbReference>
<evidence type="ECO:0000256" key="6">
    <source>
        <dbReference type="SAM" id="Coils"/>
    </source>
</evidence>